<evidence type="ECO:0000313" key="10">
    <source>
        <dbReference type="Proteomes" id="UP000245728"/>
    </source>
</evidence>
<evidence type="ECO:0000256" key="6">
    <source>
        <dbReference type="ARBA" id="ARBA00022989"/>
    </source>
</evidence>
<sequence length="243" mass="26538">MEAWLILGAAVLVANCIQAATGFGSIVIAISIGALFLPIPAMLPVLVPLNAIITAYMVARYYQHVQWQTFLGLILPLMISGLAVGVFALSYLDNRYLKALFALLVIWFASRSLWAIYRHNSANCHHPLVTRLLVFGAGITHGMFASGGPLLVYGLAGTTMDKAQFRATLLLVWLTMNISLTAWFAYNGKLFINADKILWLLPMVLSGAWLGNALHHRIPELTFKKLVLAMLMITGGLLLGSSI</sequence>
<keyword evidence="3" id="KW-0813">Transport</keyword>
<gene>
    <name evidence="9" type="ORF">HMF8227_01421</name>
</gene>
<feature type="transmembrane region" description="Helical" evidence="8">
    <location>
        <begin position="96"/>
        <end position="117"/>
    </location>
</feature>
<dbReference type="KEGG" id="salh:HMF8227_01421"/>
<evidence type="ECO:0000256" key="5">
    <source>
        <dbReference type="ARBA" id="ARBA00022692"/>
    </source>
</evidence>
<feature type="transmembrane region" description="Helical" evidence="8">
    <location>
        <begin position="129"/>
        <end position="153"/>
    </location>
</feature>
<dbReference type="PANTHER" id="PTHR30269:SF37">
    <property type="entry name" value="MEMBRANE TRANSPORTER PROTEIN"/>
    <property type="match status" value="1"/>
</dbReference>
<proteinExistence type="inferred from homology"/>
<dbReference type="GO" id="GO:0005886">
    <property type="term" value="C:plasma membrane"/>
    <property type="evidence" value="ECO:0007669"/>
    <property type="project" value="UniProtKB-SubCell"/>
</dbReference>
<comment type="subcellular location">
    <subcellularLocation>
        <location evidence="1 8">Cell membrane</location>
        <topology evidence="1 8">Multi-pass membrane protein</topology>
    </subcellularLocation>
</comment>
<dbReference type="AlphaFoldDB" id="A0A2S2E2K9"/>
<organism evidence="9 10">
    <name type="scientific">Saliniradius amylolyticus</name>
    <dbReference type="NCBI Taxonomy" id="2183582"/>
    <lineage>
        <taxon>Bacteria</taxon>
        <taxon>Pseudomonadati</taxon>
        <taxon>Pseudomonadota</taxon>
        <taxon>Gammaproteobacteria</taxon>
        <taxon>Alteromonadales</taxon>
        <taxon>Alteromonadaceae</taxon>
        <taxon>Saliniradius</taxon>
    </lineage>
</organism>
<feature type="transmembrane region" description="Helical" evidence="8">
    <location>
        <begin position="70"/>
        <end position="90"/>
    </location>
</feature>
<evidence type="ECO:0000256" key="4">
    <source>
        <dbReference type="ARBA" id="ARBA00022475"/>
    </source>
</evidence>
<dbReference type="Proteomes" id="UP000245728">
    <property type="component" value="Chromosome"/>
</dbReference>
<dbReference type="Pfam" id="PF01925">
    <property type="entry name" value="TauE"/>
    <property type="match status" value="1"/>
</dbReference>
<evidence type="ECO:0000256" key="7">
    <source>
        <dbReference type="ARBA" id="ARBA00023136"/>
    </source>
</evidence>
<feature type="transmembrane region" description="Helical" evidence="8">
    <location>
        <begin position="29"/>
        <end position="58"/>
    </location>
</feature>
<dbReference type="PANTHER" id="PTHR30269">
    <property type="entry name" value="TRANSMEMBRANE PROTEIN YFCA"/>
    <property type="match status" value="1"/>
</dbReference>
<evidence type="ECO:0000313" key="9">
    <source>
        <dbReference type="EMBL" id="AWL11896.1"/>
    </source>
</evidence>
<evidence type="ECO:0000256" key="8">
    <source>
        <dbReference type="RuleBase" id="RU363041"/>
    </source>
</evidence>
<evidence type="ECO:0000256" key="3">
    <source>
        <dbReference type="ARBA" id="ARBA00022448"/>
    </source>
</evidence>
<evidence type="ECO:0000256" key="1">
    <source>
        <dbReference type="ARBA" id="ARBA00004651"/>
    </source>
</evidence>
<keyword evidence="4 8" id="KW-1003">Cell membrane</keyword>
<dbReference type="EMBL" id="CP029347">
    <property type="protein sequence ID" value="AWL11896.1"/>
    <property type="molecule type" value="Genomic_DNA"/>
</dbReference>
<dbReference type="InterPro" id="IPR002781">
    <property type="entry name" value="TM_pro_TauE-like"/>
</dbReference>
<dbReference type="RefSeq" id="WP_109339512.1">
    <property type="nucleotide sequence ID" value="NZ_CP029347.1"/>
</dbReference>
<dbReference type="InterPro" id="IPR052017">
    <property type="entry name" value="TSUP"/>
</dbReference>
<protein>
    <recommendedName>
        <fullName evidence="8">Probable membrane transporter protein</fullName>
    </recommendedName>
</protein>
<name>A0A2S2E2K9_9ALTE</name>
<keyword evidence="10" id="KW-1185">Reference proteome</keyword>
<feature type="transmembrane region" description="Helical" evidence="8">
    <location>
        <begin position="221"/>
        <end position="240"/>
    </location>
</feature>
<feature type="transmembrane region" description="Helical" evidence="8">
    <location>
        <begin position="197"/>
        <end position="215"/>
    </location>
</feature>
<comment type="similarity">
    <text evidence="2 8">Belongs to the 4-toluene sulfonate uptake permease (TSUP) (TC 2.A.102) family.</text>
</comment>
<dbReference type="OrthoDB" id="7843147at2"/>
<keyword evidence="5 8" id="KW-0812">Transmembrane</keyword>
<keyword evidence="6 8" id="KW-1133">Transmembrane helix</keyword>
<feature type="transmembrane region" description="Helical" evidence="8">
    <location>
        <begin position="165"/>
        <end position="185"/>
    </location>
</feature>
<keyword evidence="7 8" id="KW-0472">Membrane</keyword>
<reference evidence="9 10" key="1">
    <citation type="submission" date="2018-05" db="EMBL/GenBank/DDBJ databases">
        <title>Salinimonas sp. HMF8227 Genome sequencing and assembly.</title>
        <authorList>
            <person name="Kang H."/>
            <person name="Kang J."/>
            <person name="Cha I."/>
            <person name="Kim H."/>
            <person name="Joh K."/>
        </authorList>
    </citation>
    <scope>NUCLEOTIDE SEQUENCE [LARGE SCALE GENOMIC DNA]</scope>
    <source>
        <strain evidence="9 10">HMF8227</strain>
    </source>
</reference>
<accession>A0A2S2E2K9</accession>
<evidence type="ECO:0000256" key="2">
    <source>
        <dbReference type="ARBA" id="ARBA00009142"/>
    </source>
</evidence>